<accession>A0A382XEJ2</accession>
<dbReference type="AlphaFoldDB" id="A0A382XEJ2"/>
<evidence type="ECO:0000256" key="1">
    <source>
        <dbReference type="SAM" id="Phobius"/>
    </source>
</evidence>
<gene>
    <name evidence="2" type="ORF">METZ01_LOCUS422103</name>
</gene>
<name>A0A382XEJ2_9ZZZZ</name>
<evidence type="ECO:0000313" key="2">
    <source>
        <dbReference type="EMBL" id="SVD69249.1"/>
    </source>
</evidence>
<feature type="transmembrane region" description="Helical" evidence="1">
    <location>
        <begin position="9"/>
        <end position="28"/>
    </location>
</feature>
<protein>
    <submittedName>
        <fullName evidence="2">Uncharacterized protein</fullName>
    </submittedName>
</protein>
<dbReference type="PANTHER" id="PTHR43596">
    <property type="entry name" value="ADP,ATP CARRIER PROTEIN"/>
    <property type="match status" value="1"/>
</dbReference>
<feature type="transmembrane region" description="Helical" evidence="1">
    <location>
        <begin position="80"/>
        <end position="100"/>
    </location>
</feature>
<reference evidence="2" key="1">
    <citation type="submission" date="2018-05" db="EMBL/GenBank/DDBJ databases">
        <authorList>
            <person name="Lanie J.A."/>
            <person name="Ng W.-L."/>
            <person name="Kazmierczak K.M."/>
            <person name="Andrzejewski T.M."/>
            <person name="Davidsen T.M."/>
            <person name="Wayne K.J."/>
            <person name="Tettelin H."/>
            <person name="Glass J.I."/>
            <person name="Rusch D."/>
            <person name="Podicherti R."/>
            <person name="Tsui H.-C.T."/>
            <person name="Winkler M.E."/>
        </authorList>
    </citation>
    <scope>NUCLEOTIDE SEQUENCE</scope>
</reference>
<feature type="non-terminal residue" evidence="2">
    <location>
        <position position="102"/>
    </location>
</feature>
<keyword evidence="1" id="KW-0812">Transmembrane</keyword>
<keyword evidence="1" id="KW-0472">Membrane</keyword>
<organism evidence="2">
    <name type="scientific">marine metagenome</name>
    <dbReference type="NCBI Taxonomy" id="408172"/>
    <lineage>
        <taxon>unclassified sequences</taxon>
        <taxon>metagenomes</taxon>
        <taxon>ecological metagenomes</taxon>
    </lineage>
</organism>
<sequence length="102" mass="11279">VLNIKKEELPLAFLSVAFFFCVLCGYYFLRPVREAMGVSRGMDELRWLFVGTSIVSLVLVLAFGGVVARMNRRRFIPVAYLFVIGCLLVFSGLLVVDAIAGG</sequence>
<dbReference type="EMBL" id="UINC01166996">
    <property type="protein sequence ID" value="SVD69249.1"/>
    <property type="molecule type" value="Genomic_DNA"/>
</dbReference>
<feature type="non-terminal residue" evidence="2">
    <location>
        <position position="1"/>
    </location>
</feature>
<dbReference type="PANTHER" id="PTHR43596:SF1">
    <property type="entry name" value="ADP,ATP CARRIER PROTEIN"/>
    <property type="match status" value="1"/>
</dbReference>
<keyword evidence="1" id="KW-1133">Transmembrane helix</keyword>
<proteinExistence type="predicted"/>
<feature type="transmembrane region" description="Helical" evidence="1">
    <location>
        <begin position="48"/>
        <end position="68"/>
    </location>
</feature>